<keyword evidence="9 10" id="KW-0472">Membrane</keyword>
<comment type="similarity">
    <text evidence="3 10">Belongs to the FliL family.</text>
</comment>
<keyword evidence="7 10" id="KW-0283">Flagellar rotation</keyword>
<dbReference type="OrthoDB" id="2087278at2"/>
<dbReference type="AlphaFoldDB" id="A0A0F4XR96"/>
<evidence type="ECO:0000256" key="1">
    <source>
        <dbReference type="ARBA" id="ARBA00002254"/>
    </source>
</evidence>
<name>A0A0F4XR96_9PSED</name>
<evidence type="ECO:0000256" key="8">
    <source>
        <dbReference type="ARBA" id="ARBA00022989"/>
    </source>
</evidence>
<accession>A0A0F4XR96</accession>
<keyword evidence="10" id="KW-0997">Cell inner membrane</keyword>
<keyword evidence="12" id="KW-0282">Flagellum</keyword>
<keyword evidence="6" id="KW-0812">Transmembrane</keyword>
<dbReference type="GO" id="GO:0009425">
    <property type="term" value="C:bacterial-type flagellum basal body"/>
    <property type="evidence" value="ECO:0007669"/>
    <property type="project" value="InterPro"/>
</dbReference>
<evidence type="ECO:0000256" key="6">
    <source>
        <dbReference type="ARBA" id="ARBA00022692"/>
    </source>
</evidence>
<evidence type="ECO:0000256" key="7">
    <source>
        <dbReference type="ARBA" id="ARBA00022779"/>
    </source>
</evidence>
<dbReference type="EMBL" id="JZXC01000006">
    <property type="protein sequence ID" value="KKA08325.1"/>
    <property type="molecule type" value="Genomic_DNA"/>
</dbReference>
<keyword evidence="12" id="KW-0966">Cell projection</keyword>
<evidence type="ECO:0000256" key="3">
    <source>
        <dbReference type="ARBA" id="ARBA00008281"/>
    </source>
</evidence>
<dbReference type="Proteomes" id="UP000033662">
    <property type="component" value="Unassembled WGS sequence"/>
</dbReference>
<keyword evidence="11" id="KW-0732">Signal</keyword>
<dbReference type="NCBIfam" id="NF005435">
    <property type="entry name" value="PRK07021.1"/>
    <property type="match status" value="1"/>
</dbReference>
<dbReference type="PANTHER" id="PTHR35091">
    <property type="entry name" value="FLAGELLAR PROTEIN FLIL"/>
    <property type="match status" value="1"/>
</dbReference>
<keyword evidence="5 10" id="KW-0145">Chemotaxis</keyword>
<protein>
    <recommendedName>
        <fullName evidence="10">Flagellar protein FliL</fullName>
    </recommendedName>
</protein>
<dbReference type="InterPro" id="IPR005503">
    <property type="entry name" value="FliL"/>
</dbReference>
<evidence type="ECO:0000313" key="13">
    <source>
        <dbReference type="Proteomes" id="UP000033662"/>
    </source>
</evidence>
<dbReference type="GO" id="GO:0005886">
    <property type="term" value="C:plasma membrane"/>
    <property type="evidence" value="ECO:0007669"/>
    <property type="project" value="UniProtKB-SubCell"/>
</dbReference>
<evidence type="ECO:0000313" key="12">
    <source>
        <dbReference type="EMBL" id="KKA08325.1"/>
    </source>
</evidence>
<dbReference type="GO" id="GO:0071978">
    <property type="term" value="P:bacterial-type flagellum-dependent swarming motility"/>
    <property type="evidence" value="ECO:0007669"/>
    <property type="project" value="TreeGrafter"/>
</dbReference>
<proteinExistence type="inferred from homology"/>
<dbReference type="Pfam" id="PF03748">
    <property type="entry name" value="FliL"/>
    <property type="match status" value="1"/>
</dbReference>
<keyword evidence="4" id="KW-1003">Cell membrane</keyword>
<evidence type="ECO:0000256" key="9">
    <source>
        <dbReference type="ARBA" id="ARBA00023136"/>
    </source>
</evidence>
<evidence type="ECO:0000256" key="4">
    <source>
        <dbReference type="ARBA" id="ARBA00022475"/>
    </source>
</evidence>
<comment type="function">
    <text evidence="1 10">Controls the rotational direction of flagella during chemotaxis.</text>
</comment>
<dbReference type="PANTHER" id="PTHR35091:SF2">
    <property type="entry name" value="FLAGELLAR PROTEIN FLIL"/>
    <property type="match status" value="1"/>
</dbReference>
<evidence type="ECO:0000256" key="11">
    <source>
        <dbReference type="SAM" id="SignalP"/>
    </source>
</evidence>
<comment type="caution">
    <text evidence="12">The sequence shown here is derived from an EMBL/GenBank/DDBJ whole genome shotgun (WGS) entry which is preliminary data.</text>
</comment>
<dbReference type="GO" id="GO:0006935">
    <property type="term" value="P:chemotaxis"/>
    <property type="evidence" value="ECO:0007669"/>
    <property type="project" value="UniProtKB-KW"/>
</dbReference>
<evidence type="ECO:0000256" key="10">
    <source>
        <dbReference type="RuleBase" id="RU364125"/>
    </source>
</evidence>
<gene>
    <name evidence="12" type="ORF">VP02_08690</name>
</gene>
<evidence type="ECO:0000256" key="2">
    <source>
        <dbReference type="ARBA" id="ARBA00004162"/>
    </source>
</evidence>
<feature type="signal peptide" evidence="11">
    <location>
        <begin position="1"/>
        <end position="21"/>
    </location>
</feature>
<dbReference type="PATRIC" id="fig|132476.4.peg.5766"/>
<organism evidence="12 13">
    <name type="scientific">Pseudomonas kilonensis</name>
    <dbReference type="NCBI Taxonomy" id="132476"/>
    <lineage>
        <taxon>Bacteria</taxon>
        <taxon>Pseudomonadati</taxon>
        <taxon>Pseudomonadota</taxon>
        <taxon>Gammaproteobacteria</taxon>
        <taxon>Pseudomonadales</taxon>
        <taxon>Pseudomonadaceae</taxon>
        <taxon>Pseudomonas</taxon>
    </lineage>
</organism>
<comment type="subcellular location">
    <subcellularLocation>
        <location evidence="10">Cell inner membrane</location>
    </subcellularLocation>
    <subcellularLocation>
        <location evidence="2">Cell membrane</location>
        <topology evidence="2">Single-pass membrane protein</topology>
    </subcellularLocation>
</comment>
<keyword evidence="12" id="KW-0969">Cilium</keyword>
<feature type="chain" id="PRO_5002481331" description="Flagellar protein FliL" evidence="11">
    <location>
        <begin position="22"/>
        <end position="157"/>
    </location>
</feature>
<evidence type="ECO:0000256" key="5">
    <source>
        <dbReference type="ARBA" id="ARBA00022500"/>
    </source>
</evidence>
<sequence>MTSTRKTPWLWMLLLALVAAAASSGAMYVFMSQARTPVDKVAKADTAENKPQAPRLVTIAPMTVNLQNERNEQSLLYVGFALEVGNDATQTLLLQYMPQIRSQLLTLLSGQDSTPLANPQGKELLAGKILEMVKQSLAGKQPELSVLNVLYTDFIVQ</sequence>
<keyword evidence="8" id="KW-1133">Transmembrane helix</keyword>
<reference evidence="12 13" key="1">
    <citation type="submission" date="2015-03" db="EMBL/GenBank/DDBJ databases">
        <title>Pseudomonas fluorescens 1855-344 Genome sequencing and assembly.</title>
        <authorList>
            <person name="Eng W.W.H."/>
            <person name="Gan H.M."/>
            <person name="Savka M.A."/>
        </authorList>
    </citation>
    <scope>NUCLEOTIDE SEQUENCE [LARGE SCALE GENOMIC DNA]</scope>
    <source>
        <strain evidence="12 13">1855-344</strain>
    </source>
</reference>